<sequence>MASVNSIDDEAELQKMFNAAKDPDERKIIRTRLLAVKKINSEKREKERVEREQRRDDDVKRRSQAQIEENMQRMKVFEETAQSFGTKLETQVDKLRDQALKDKQAYIEKERKAEIARIEAAAKQHMSANIGDDRGDSMTKQRQQWAVEDKKTEEKNLKDLSKFTGKTAFLLNELPDEGRAVVAFNVVDGVGKVVAFNEVDGVGKVDDAGAIDETDEVDEVVITSHEVSIAFDPLIREFA</sequence>
<evidence type="ECO:0000313" key="3">
    <source>
        <dbReference type="Proteomes" id="UP000663881"/>
    </source>
</evidence>
<accession>A0A819RTY2</accession>
<organism evidence="2 3">
    <name type="scientific">Adineta steineri</name>
    <dbReference type="NCBI Taxonomy" id="433720"/>
    <lineage>
        <taxon>Eukaryota</taxon>
        <taxon>Metazoa</taxon>
        <taxon>Spiralia</taxon>
        <taxon>Gnathifera</taxon>
        <taxon>Rotifera</taxon>
        <taxon>Eurotatoria</taxon>
        <taxon>Bdelloidea</taxon>
        <taxon>Adinetida</taxon>
        <taxon>Adinetidae</taxon>
        <taxon>Adineta</taxon>
    </lineage>
</organism>
<dbReference type="EMBL" id="CAJOAY010003910">
    <property type="protein sequence ID" value="CAF4045979.1"/>
    <property type="molecule type" value="Genomic_DNA"/>
</dbReference>
<evidence type="ECO:0000313" key="2">
    <source>
        <dbReference type="EMBL" id="CAF4045979.1"/>
    </source>
</evidence>
<evidence type="ECO:0000256" key="1">
    <source>
        <dbReference type="SAM" id="MobiDB-lite"/>
    </source>
</evidence>
<feature type="compositionally biased region" description="Basic and acidic residues" evidence="1">
    <location>
        <begin position="40"/>
        <end position="61"/>
    </location>
</feature>
<name>A0A819RTY2_9BILA</name>
<dbReference type="Proteomes" id="UP000663881">
    <property type="component" value="Unassembled WGS sequence"/>
</dbReference>
<dbReference type="AlphaFoldDB" id="A0A819RTY2"/>
<reference evidence="2" key="1">
    <citation type="submission" date="2021-02" db="EMBL/GenBank/DDBJ databases">
        <authorList>
            <person name="Nowell W R."/>
        </authorList>
    </citation>
    <scope>NUCLEOTIDE SEQUENCE</scope>
</reference>
<feature type="region of interest" description="Disordered" evidence="1">
    <location>
        <begin position="40"/>
        <end position="71"/>
    </location>
</feature>
<protein>
    <submittedName>
        <fullName evidence="2">Uncharacterized protein</fullName>
    </submittedName>
</protein>
<comment type="caution">
    <text evidence="2">The sequence shown here is derived from an EMBL/GenBank/DDBJ whole genome shotgun (WGS) entry which is preliminary data.</text>
</comment>
<gene>
    <name evidence="2" type="ORF">OKA104_LOCUS32482</name>
</gene>
<feature type="region of interest" description="Disordered" evidence="1">
    <location>
        <begin position="129"/>
        <end position="150"/>
    </location>
</feature>
<proteinExistence type="predicted"/>